<dbReference type="Proteomes" id="UP000755104">
    <property type="component" value="Unassembled WGS sequence"/>
</dbReference>
<sequence>MKQYPPPPPRALPVTRRRIPAFHPVPLSPRSDGWTHERQAQFIGCLAESRSVLAACRRISMGRESAYRLRKRPGAAGFAAAWDAALGKRHKPVDLSSAKSTGLDAATRYHSGLLQVVMDAGRFVAIRRKADHSAHLQHLAQLDRACAKIGWS</sequence>
<evidence type="ECO:0000313" key="2">
    <source>
        <dbReference type="Proteomes" id="UP000755104"/>
    </source>
</evidence>
<gene>
    <name evidence="1" type="ORF">K3174_05275</name>
</gene>
<evidence type="ECO:0000313" key="1">
    <source>
        <dbReference type="EMBL" id="MBX7481933.1"/>
    </source>
</evidence>
<protein>
    <recommendedName>
        <fullName evidence="3">Transposase</fullName>
    </recommendedName>
</protein>
<evidence type="ECO:0008006" key="3">
    <source>
        <dbReference type="Google" id="ProtNLM"/>
    </source>
</evidence>
<accession>A0ABS7J8F3</accession>
<organism evidence="1 2">
    <name type="scientific">Qipengyuania qiaonensis</name>
    <dbReference type="NCBI Taxonomy" id="2867240"/>
    <lineage>
        <taxon>Bacteria</taxon>
        <taxon>Pseudomonadati</taxon>
        <taxon>Pseudomonadota</taxon>
        <taxon>Alphaproteobacteria</taxon>
        <taxon>Sphingomonadales</taxon>
        <taxon>Erythrobacteraceae</taxon>
        <taxon>Qipengyuania</taxon>
    </lineage>
</organism>
<proteinExistence type="predicted"/>
<name>A0ABS7J8F3_9SPHN</name>
<dbReference type="RefSeq" id="WP_221556370.1">
    <property type="nucleotide sequence ID" value="NZ_JAIGNO010000002.1"/>
</dbReference>
<keyword evidence="2" id="KW-1185">Reference proteome</keyword>
<reference evidence="1 2" key="1">
    <citation type="submission" date="2021-08" db="EMBL/GenBank/DDBJ databases">
        <title>Comparative Genomics Analysis of the Genus Qipengyuania Reveals Extensive Genetic Diversity and Metabolic Versatility, Including the Description of Fifteen Novel Species.</title>
        <authorList>
            <person name="Liu Y."/>
        </authorList>
    </citation>
    <scope>NUCLEOTIDE SEQUENCE [LARGE SCALE GENOMIC DNA]</scope>
    <source>
        <strain evidence="1 2">6D47A</strain>
    </source>
</reference>
<dbReference type="EMBL" id="JAIGNO010000002">
    <property type="protein sequence ID" value="MBX7481933.1"/>
    <property type="molecule type" value="Genomic_DNA"/>
</dbReference>
<comment type="caution">
    <text evidence="1">The sequence shown here is derived from an EMBL/GenBank/DDBJ whole genome shotgun (WGS) entry which is preliminary data.</text>
</comment>